<organism evidence="1">
    <name type="scientific">Rhizophora mucronata</name>
    <name type="common">Asiatic mangrove</name>
    <dbReference type="NCBI Taxonomy" id="61149"/>
    <lineage>
        <taxon>Eukaryota</taxon>
        <taxon>Viridiplantae</taxon>
        <taxon>Streptophyta</taxon>
        <taxon>Embryophyta</taxon>
        <taxon>Tracheophyta</taxon>
        <taxon>Spermatophyta</taxon>
        <taxon>Magnoliopsida</taxon>
        <taxon>eudicotyledons</taxon>
        <taxon>Gunneridae</taxon>
        <taxon>Pentapetalae</taxon>
        <taxon>rosids</taxon>
        <taxon>fabids</taxon>
        <taxon>Malpighiales</taxon>
        <taxon>Rhizophoraceae</taxon>
        <taxon>Rhizophora</taxon>
    </lineage>
</organism>
<accession>A0A2P2JIY9</accession>
<dbReference type="EMBL" id="GGEC01012964">
    <property type="protein sequence ID" value="MBW93447.1"/>
    <property type="molecule type" value="Transcribed_RNA"/>
</dbReference>
<protein>
    <submittedName>
        <fullName evidence="1">Copper-transporting ATPase PAA1ic-like isoform X1</fullName>
    </submittedName>
</protein>
<sequence>MVNRRSGALDTASIFGLADF</sequence>
<name>A0A2P2JIY9_RHIMU</name>
<proteinExistence type="predicted"/>
<dbReference type="AlphaFoldDB" id="A0A2P2JIY9"/>
<evidence type="ECO:0000313" key="1">
    <source>
        <dbReference type="EMBL" id="MBW93447.1"/>
    </source>
</evidence>
<reference evidence="1" key="1">
    <citation type="submission" date="2018-02" db="EMBL/GenBank/DDBJ databases">
        <title>Rhizophora mucronata_Transcriptome.</title>
        <authorList>
            <person name="Meera S.P."/>
            <person name="Sreeshan A."/>
            <person name="Augustine A."/>
        </authorList>
    </citation>
    <scope>NUCLEOTIDE SEQUENCE</scope>
    <source>
        <tissue evidence="1">Leaf</tissue>
    </source>
</reference>